<name>A0A7Y9LB70_9ACTN</name>
<dbReference type="RefSeq" id="WP_179751517.1">
    <property type="nucleotide sequence ID" value="NZ_JACCBU010000001.1"/>
</dbReference>
<gene>
    <name evidence="2" type="ORF">BKA15_002731</name>
</gene>
<sequence>MVPPTPIPVGATALRPVWTDLPGQVRAEIETLAGGTVIEARSQGSGFTPGFASRLVLADGRRLFVKAAGSAYPWMIEAYQAEVAKLRLLPAAVPAPSVIFDRRFQVDGEDWLIAGFVDIDGRPPLRPWREDEAAAVLRCATELGRALTPPPTGADWLGLEVEFARNADDWAMIAEQDLLPADLIEPGAELARDFLARLPRTTLVHCDLRDDNVIIGSDGRVNVCDWNFPVLGPIWTDTVTLAISMHGDGLNAERLLAETGAIDDDALVDGFLAMLLGYFTIAGSRPEVDNSPYLRAHQRWYADATADWLRRRVLRTY</sequence>
<keyword evidence="3" id="KW-1185">Reference proteome</keyword>
<dbReference type="InterPro" id="IPR002575">
    <property type="entry name" value="Aminoglycoside_PTrfase"/>
</dbReference>
<dbReference type="SUPFAM" id="SSF56112">
    <property type="entry name" value="Protein kinase-like (PK-like)"/>
    <property type="match status" value="1"/>
</dbReference>
<accession>A0A7Y9LB70</accession>
<dbReference type="Proteomes" id="UP000569914">
    <property type="component" value="Unassembled WGS sequence"/>
</dbReference>
<evidence type="ECO:0000313" key="3">
    <source>
        <dbReference type="Proteomes" id="UP000569914"/>
    </source>
</evidence>
<dbReference type="Gene3D" id="3.90.1200.10">
    <property type="match status" value="1"/>
</dbReference>
<dbReference type="InterPro" id="IPR011009">
    <property type="entry name" value="Kinase-like_dom_sf"/>
</dbReference>
<evidence type="ECO:0000313" key="2">
    <source>
        <dbReference type="EMBL" id="NYE71402.1"/>
    </source>
</evidence>
<evidence type="ECO:0000259" key="1">
    <source>
        <dbReference type="Pfam" id="PF01636"/>
    </source>
</evidence>
<comment type="caution">
    <text evidence="2">The sequence shown here is derived from an EMBL/GenBank/DDBJ whole genome shotgun (WGS) entry which is preliminary data.</text>
</comment>
<reference evidence="2 3" key="1">
    <citation type="submission" date="2020-07" db="EMBL/GenBank/DDBJ databases">
        <title>Sequencing the genomes of 1000 actinobacteria strains.</title>
        <authorList>
            <person name="Klenk H.-P."/>
        </authorList>
    </citation>
    <scope>NUCLEOTIDE SEQUENCE [LARGE SCALE GENOMIC DNA]</scope>
    <source>
        <strain evidence="2 3">DSM 22083</strain>
    </source>
</reference>
<organism evidence="2 3">
    <name type="scientific">Microlunatus parietis</name>
    <dbReference type="NCBI Taxonomy" id="682979"/>
    <lineage>
        <taxon>Bacteria</taxon>
        <taxon>Bacillati</taxon>
        <taxon>Actinomycetota</taxon>
        <taxon>Actinomycetes</taxon>
        <taxon>Propionibacteriales</taxon>
        <taxon>Propionibacteriaceae</taxon>
        <taxon>Microlunatus</taxon>
    </lineage>
</organism>
<feature type="domain" description="Aminoglycoside phosphotransferase" evidence="1">
    <location>
        <begin position="55"/>
        <end position="248"/>
    </location>
</feature>
<dbReference type="AlphaFoldDB" id="A0A7Y9LB70"/>
<dbReference type="Gene3D" id="3.30.200.20">
    <property type="entry name" value="Phosphorylase Kinase, domain 1"/>
    <property type="match status" value="1"/>
</dbReference>
<dbReference type="Pfam" id="PF01636">
    <property type="entry name" value="APH"/>
    <property type="match status" value="1"/>
</dbReference>
<proteinExistence type="predicted"/>
<protein>
    <recommendedName>
        <fullName evidence="1">Aminoglycoside phosphotransferase domain-containing protein</fullName>
    </recommendedName>
</protein>
<dbReference type="EMBL" id="JACCBU010000001">
    <property type="protein sequence ID" value="NYE71402.1"/>
    <property type="molecule type" value="Genomic_DNA"/>
</dbReference>